<comment type="caution">
    <text evidence="1">The sequence shown here is derived from an EMBL/GenBank/DDBJ whole genome shotgun (WGS) entry which is preliminary data.</text>
</comment>
<dbReference type="Proteomes" id="UP000188929">
    <property type="component" value="Unassembled WGS sequence"/>
</dbReference>
<dbReference type="SUPFAM" id="SSF54427">
    <property type="entry name" value="NTF2-like"/>
    <property type="match status" value="1"/>
</dbReference>
<dbReference type="RefSeq" id="WP_076818421.1">
    <property type="nucleotide sequence ID" value="NZ_MOMC01000037.1"/>
</dbReference>
<dbReference type="Gene3D" id="3.10.450.50">
    <property type="match status" value="1"/>
</dbReference>
<gene>
    <name evidence="1" type="ORF">BL253_18520</name>
</gene>
<sequence length="149" mass="15986">MSRESVSRQEPVVLGDGVTQDLAQTATAAASRVHEAWTAPDTGKRAALLAEVCADDVAYANPLKSCVGPRALAELIGELTAAYPGYLPVRTSGVDAHHDAVRYAWALRDRAGQSVLTGVEIVRFTPEGRLTSIVSFFGEPPQIRYTYQA</sequence>
<evidence type="ECO:0000313" key="2">
    <source>
        <dbReference type="Proteomes" id="UP000188929"/>
    </source>
</evidence>
<dbReference type="OrthoDB" id="9808719at2"/>
<proteinExistence type="predicted"/>
<reference evidence="2" key="1">
    <citation type="submission" date="2016-10" db="EMBL/GenBank/DDBJ databases">
        <title>Frankia sp. NRRL B-16386 Genome sequencing.</title>
        <authorList>
            <person name="Ghodhbane-Gtari F."/>
            <person name="Swanson E."/>
            <person name="Gueddou A."/>
            <person name="Hezbri K."/>
            <person name="Ktari K."/>
            <person name="Nouioui I."/>
            <person name="Morris K."/>
            <person name="Simpson S."/>
            <person name="Abebe-Akele F."/>
            <person name="Thomas K."/>
            <person name="Gtari M."/>
            <person name="Tisa L.S."/>
        </authorList>
    </citation>
    <scope>NUCLEOTIDE SEQUENCE [LARGE SCALE GENOMIC DNA]</scope>
    <source>
        <strain evidence="2">NRRL B-16386</strain>
    </source>
</reference>
<organism evidence="1 2">
    <name type="scientific">Pseudofrankia asymbiotica</name>
    <dbReference type="NCBI Taxonomy" id="1834516"/>
    <lineage>
        <taxon>Bacteria</taxon>
        <taxon>Bacillati</taxon>
        <taxon>Actinomycetota</taxon>
        <taxon>Actinomycetes</taxon>
        <taxon>Frankiales</taxon>
        <taxon>Frankiaceae</taxon>
        <taxon>Pseudofrankia</taxon>
    </lineage>
</organism>
<keyword evidence="2" id="KW-1185">Reference proteome</keyword>
<protein>
    <recommendedName>
        <fullName evidence="3">SnoaL-like domain-containing protein</fullName>
    </recommendedName>
</protein>
<dbReference type="EMBL" id="MOMC01000037">
    <property type="protein sequence ID" value="ONH28831.1"/>
    <property type="molecule type" value="Genomic_DNA"/>
</dbReference>
<evidence type="ECO:0008006" key="3">
    <source>
        <dbReference type="Google" id="ProtNLM"/>
    </source>
</evidence>
<evidence type="ECO:0000313" key="1">
    <source>
        <dbReference type="EMBL" id="ONH28831.1"/>
    </source>
</evidence>
<dbReference type="STRING" id="1834516.BL253_18520"/>
<dbReference type="InterPro" id="IPR032710">
    <property type="entry name" value="NTF2-like_dom_sf"/>
</dbReference>
<accession>A0A1V2IB43</accession>
<name>A0A1V2IB43_9ACTN</name>
<dbReference type="AlphaFoldDB" id="A0A1V2IB43"/>